<gene>
    <name evidence="2" type="ORF">CJD36_000200</name>
</gene>
<evidence type="ECO:0000313" key="2">
    <source>
        <dbReference type="EMBL" id="PQJ12217.1"/>
    </source>
</evidence>
<protein>
    <submittedName>
        <fullName evidence="2">Uncharacterized protein</fullName>
    </submittedName>
</protein>
<sequence length="200" mass="22243">MDQHYLVPQQHTGPSKDLEHSVTGESLEDAEDWFIDAKDRMLDVNNWKNYATTFSAAFVLTDSHGKPVNRSAHRGDHIRIDIPGPGPAAGGGYDWVLIESVEYDDYPDDERETFAMRVHPVADPAKAAGATAHFFSEQASSTFVVERIGKYLKASYHGRNEEINKEGSVLDNVRNSLVGFTAWLGMSDAQWASLIKGFLE</sequence>
<reference evidence="2 3" key="1">
    <citation type="submission" date="2018-01" db="EMBL/GenBank/DDBJ databases">
        <title>A novel member of the phylum Bacteroidetes isolated from glacier ice.</title>
        <authorList>
            <person name="Liu Q."/>
            <person name="Xin Y.-H."/>
        </authorList>
    </citation>
    <scope>NUCLEOTIDE SEQUENCE [LARGE SCALE GENOMIC DNA]</scope>
    <source>
        <strain evidence="2 3">RB1R16</strain>
    </source>
</reference>
<proteinExistence type="predicted"/>
<dbReference type="EMBL" id="PPSL01000001">
    <property type="protein sequence ID" value="PQJ12217.1"/>
    <property type="molecule type" value="Genomic_DNA"/>
</dbReference>
<evidence type="ECO:0000256" key="1">
    <source>
        <dbReference type="SAM" id="MobiDB-lite"/>
    </source>
</evidence>
<comment type="caution">
    <text evidence="2">The sequence shown here is derived from an EMBL/GenBank/DDBJ whole genome shotgun (WGS) entry which is preliminary data.</text>
</comment>
<dbReference type="OrthoDB" id="947646at2"/>
<keyword evidence="3" id="KW-1185">Reference proteome</keyword>
<dbReference type="AlphaFoldDB" id="A0A2S7T024"/>
<organism evidence="2 3">
    <name type="scientific">Flavipsychrobacter stenotrophus</name>
    <dbReference type="NCBI Taxonomy" id="2077091"/>
    <lineage>
        <taxon>Bacteria</taxon>
        <taxon>Pseudomonadati</taxon>
        <taxon>Bacteroidota</taxon>
        <taxon>Chitinophagia</taxon>
        <taxon>Chitinophagales</taxon>
        <taxon>Chitinophagaceae</taxon>
        <taxon>Flavipsychrobacter</taxon>
    </lineage>
</organism>
<accession>A0A2S7T024</accession>
<dbReference type="Proteomes" id="UP000239872">
    <property type="component" value="Unassembled WGS sequence"/>
</dbReference>
<name>A0A2S7T024_9BACT</name>
<feature type="region of interest" description="Disordered" evidence="1">
    <location>
        <begin position="1"/>
        <end position="23"/>
    </location>
</feature>
<dbReference type="RefSeq" id="WP_105037102.1">
    <property type="nucleotide sequence ID" value="NZ_PPSL01000001.1"/>
</dbReference>
<evidence type="ECO:0000313" key="3">
    <source>
        <dbReference type="Proteomes" id="UP000239872"/>
    </source>
</evidence>